<dbReference type="Proteomes" id="UP000033423">
    <property type="component" value="Unassembled WGS sequence"/>
</dbReference>
<reference evidence="1 2" key="1">
    <citation type="submission" date="2015-02" db="EMBL/GenBank/DDBJ databases">
        <title>Single-cell genomics of uncultivated deep-branching MTB reveals a conserved set of magnetosome genes.</title>
        <authorList>
            <person name="Kolinko S."/>
            <person name="Richter M."/>
            <person name="Glockner F.O."/>
            <person name="Brachmann A."/>
            <person name="Schuler D."/>
        </authorList>
    </citation>
    <scope>NUCLEOTIDE SEQUENCE [LARGE SCALE GENOMIC DNA]</scope>
    <source>
        <strain evidence="1">TM-1</strain>
    </source>
</reference>
<accession>A0A0F3GQ35</accession>
<sequence>MKGKVQGTIKGNIVKVPMLSLANIRLLLVSVMLLKQLTIDQAVEQIKTSFLTEHVPQKVA</sequence>
<gene>
    <name evidence="1" type="ORF">MBAV_003791</name>
</gene>
<dbReference type="AlphaFoldDB" id="A0A0F3GQ35"/>
<evidence type="ECO:0000313" key="2">
    <source>
        <dbReference type="Proteomes" id="UP000033423"/>
    </source>
</evidence>
<evidence type="ECO:0000313" key="1">
    <source>
        <dbReference type="EMBL" id="KJU84011.1"/>
    </source>
</evidence>
<organism evidence="1 2">
    <name type="scientific">Candidatus Magnetobacterium bavaricum</name>
    <dbReference type="NCBI Taxonomy" id="29290"/>
    <lineage>
        <taxon>Bacteria</taxon>
        <taxon>Pseudomonadati</taxon>
        <taxon>Nitrospirota</taxon>
        <taxon>Thermodesulfovibrionia</taxon>
        <taxon>Thermodesulfovibrionales</taxon>
        <taxon>Candidatus Magnetobacteriaceae</taxon>
        <taxon>Candidatus Magnetobacterium</taxon>
    </lineage>
</organism>
<name>A0A0F3GQ35_9BACT</name>
<keyword evidence="2" id="KW-1185">Reference proteome</keyword>
<protein>
    <submittedName>
        <fullName evidence="1">Uncharacterized protein</fullName>
    </submittedName>
</protein>
<proteinExistence type="predicted"/>
<dbReference type="EMBL" id="LACI01001648">
    <property type="protein sequence ID" value="KJU84011.1"/>
    <property type="molecule type" value="Genomic_DNA"/>
</dbReference>
<comment type="caution">
    <text evidence="1">The sequence shown here is derived from an EMBL/GenBank/DDBJ whole genome shotgun (WGS) entry which is preliminary data.</text>
</comment>